<dbReference type="InterPro" id="IPR051478">
    <property type="entry name" value="Beta-lactamase-like_AB/R"/>
</dbReference>
<gene>
    <name evidence="5" type="ORF">BJ878DRAFT_571500</name>
</gene>
<accession>A0A9P7YVB0</accession>
<organism evidence="5 6">
    <name type="scientific">Calycina marina</name>
    <dbReference type="NCBI Taxonomy" id="1763456"/>
    <lineage>
        <taxon>Eukaryota</taxon>
        <taxon>Fungi</taxon>
        <taxon>Dikarya</taxon>
        <taxon>Ascomycota</taxon>
        <taxon>Pezizomycotina</taxon>
        <taxon>Leotiomycetes</taxon>
        <taxon>Helotiales</taxon>
        <taxon>Pezizellaceae</taxon>
        <taxon>Calycina</taxon>
    </lineage>
</organism>
<reference evidence="5" key="1">
    <citation type="journal article" date="2021" name="IMA Fungus">
        <title>Genomic characterization of three marine fungi, including Emericellopsis atlantica sp. nov. with signatures of a generalist lifestyle and marine biomass degradation.</title>
        <authorList>
            <person name="Hagestad O.C."/>
            <person name="Hou L."/>
            <person name="Andersen J.H."/>
            <person name="Hansen E.H."/>
            <person name="Altermark B."/>
            <person name="Li C."/>
            <person name="Kuhnert E."/>
            <person name="Cox R.J."/>
            <person name="Crous P.W."/>
            <person name="Spatafora J.W."/>
            <person name="Lail K."/>
            <person name="Amirebrahimi M."/>
            <person name="Lipzen A."/>
            <person name="Pangilinan J."/>
            <person name="Andreopoulos W."/>
            <person name="Hayes R.D."/>
            <person name="Ng V."/>
            <person name="Grigoriev I.V."/>
            <person name="Jackson S.A."/>
            <person name="Sutton T.D.S."/>
            <person name="Dobson A.D.W."/>
            <person name="Rama T."/>
        </authorList>
    </citation>
    <scope>NUCLEOTIDE SEQUENCE</scope>
    <source>
        <strain evidence="5">TRa3180A</strain>
    </source>
</reference>
<comment type="caution">
    <text evidence="5">The sequence shown here is derived from an EMBL/GenBank/DDBJ whole genome shotgun (WGS) entry which is preliminary data.</text>
</comment>
<keyword evidence="2" id="KW-0732">Signal</keyword>
<protein>
    <submittedName>
        <fullName evidence="5">Beta-lactamase/transpeptidase-like protein</fullName>
    </submittedName>
</protein>
<keyword evidence="6" id="KW-1185">Reference proteome</keyword>
<dbReference type="Pfam" id="PF26335">
    <property type="entry name" value="ARB_00930_C"/>
    <property type="match status" value="1"/>
</dbReference>
<evidence type="ECO:0000313" key="6">
    <source>
        <dbReference type="Proteomes" id="UP000887226"/>
    </source>
</evidence>
<feature type="domain" description="Beta-lactamase-like ARB-00930-like C-terminal" evidence="4">
    <location>
        <begin position="429"/>
        <end position="563"/>
    </location>
</feature>
<sequence length="620" mass="68644">MILQQVLLSSLLFPIASALGACYHPGPAFPPIDHILNKTQISRLAPKLNEVVQKVLRNPEDWTTNLTSFAVLVTSGEDTVWDYYHTAPILGDYTDSKATNVTENTAFRIASCSKSFTVYAILIENRINLEDPVTKYIPELLEGRDEDFIFGKSLQVAWDQITIRALASQLAGISRHGGMSDLAVSADEVPDPIAMGFPPVDDAALAPCMKNSKDRGCSSEEVVELARDQTLIFAPNDQSTYSNAAFSILGIVLERVTGKTYDQVLRSSILGPLDMKHTYTTKPKDSKGVIPYGPNDWAQNLKADTPSGGIYTSVGDLGKYLRSILISKLIPQAKRNAWYKPHSYGPGAKGSGYGMPWEMFRTSKVTPDGRAIDVITKGGALTAYYSTIVLLPEFGLAFTALVAGNPSALMDVREKVLAALVPAAEQLIREEMRIVFAGLWASASHWNGDPILNWSLKIEVDEAGPGLIVKDWISNGTDFMKIYGKLHGMPEDNSKWSARLLPTRIYPEFTGPLRGEPYQNSAWRLAAVEKQDPDKADRVFEDYCFADVDGLIYSGLSIEEFFILKLPREPTGHMEAAWAKNSGLRTVWRRVEDGEGRRLKFHGEEDHYERYGMAQMPMFG</sequence>
<evidence type="ECO:0000259" key="4">
    <source>
        <dbReference type="Pfam" id="PF26335"/>
    </source>
</evidence>
<dbReference type="SUPFAM" id="SSF56601">
    <property type="entry name" value="beta-lactamase/transpeptidase-like"/>
    <property type="match status" value="1"/>
</dbReference>
<dbReference type="PANTHER" id="PTHR22935:SF95">
    <property type="entry name" value="BETA-LACTAMASE-LIKE 1-RELATED"/>
    <property type="match status" value="1"/>
</dbReference>
<evidence type="ECO:0000256" key="2">
    <source>
        <dbReference type="SAM" id="SignalP"/>
    </source>
</evidence>
<feature type="domain" description="Beta-lactamase-related" evidence="3">
    <location>
        <begin position="67"/>
        <end position="417"/>
    </location>
</feature>
<dbReference type="InterPro" id="IPR012338">
    <property type="entry name" value="Beta-lactam/transpept-like"/>
</dbReference>
<dbReference type="OrthoDB" id="10250282at2759"/>
<feature type="chain" id="PRO_5040348567" evidence="2">
    <location>
        <begin position="19"/>
        <end position="620"/>
    </location>
</feature>
<feature type="signal peptide" evidence="2">
    <location>
        <begin position="1"/>
        <end position="18"/>
    </location>
</feature>
<dbReference type="EMBL" id="MU254763">
    <property type="protein sequence ID" value="KAG9239885.1"/>
    <property type="molecule type" value="Genomic_DNA"/>
</dbReference>
<evidence type="ECO:0000259" key="3">
    <source>
        <dbReference type="Pfam" id="PF00144"/>
    </source>
</evidence>
<dbReference type="Pfam" id="PF00144">
    <property type="entry name" value="Beta-lactamase"/>
    <property type="match status" value="1"/>
</dbReference>
<comment type="similarity">
    <text evidence="1">Belongs to the beta-lactamase family.</text>
</comment>
<dbReference type="InterPro" id="IPR001466">
    <property type="entry name" value="Beta-lactam-related"/>
</dbReference>
<evidence type="ECO:0000313" key="5">
    <source>
        <dbReference type="EMBL" id="KAG9239885.1"/>
    </source>
</evidence>
<dbReference type="InterPro" id="IPR058664">
    <property type="entry name" value="ARB_00930-like_C"/>
</dbReference>
<dbReference type="Proteomes" id="UP000887226">
    <property type="component" value="Unassembled WGS sequence"/>
</dbReference>
<dbReference type="PANTHER" id="PTHR22935">
    <property type="entry name" value="PENICILLIN-BINDING PROTEIN"/>
    <property type="match status" value="1"/>
</dbReference>
<name>A0A9P7YVB0_9HELO</name>
<proteinExistence type="inferred from homology"/>
<dbReference type="AlphaFoldDB" id="A0A9P7YVB0"/>
<evidence type="ECO:0000256" key="1">
    <source>
        <dbReference type="ARBA" id="ARBA00038473"/>
    </source>
</evidence>
<dbReference type="Gene3D" id="3.40.710.10">
    <property type="entry name" value="DD-peptidase/beta-lactamase superfamily"/>
    <property type="match status" value="1"/>
</dbReference>